<accession>A0ABY7Z055</accession>
<sequence>MRLAIVGLSIEIMLASPVKTGVSSLQEYSSQAMRDDDVWMIRGMLARIAEDPDVEARPLYWATALPGGVMTIDAYDKVKSKTLELLARETDIDGILVANHGALEVEGLEGDADSDFVSAIRALVGPECPIGVALDLHGDMTPELLDAGTVFSVLRTAPHRDDKTTGYRAADQLIRVIRNGLAPKKVAVSLPILVPGETAVTALAPADRLYGDLPSFDAVPGMMEANILLGFAWNDRPWTKVTAFAISENDASLAKEQALKLAEQIWKVHDQFVLRMETAEVVEGLKRAINAAEGTVFVSDSGDNTTAGAAGDLTTVLQTVLDHIPNEDVVVVGITAPRLVERLRDAGEGAKVEIVLGDEHVSRPKQLRSVTAEIIDCGEWLELGGFQPYRSREAAWVKVKIGSTIATFHKQPIGITTPEHFIAMGINPTAHKAYVVKLGYLHPRLEDIADRHILLLSDGTSHLDMTRLEWQHLVRPAWPLEREFEWTPAGNTYGDA</sequence>
<feature type="domain" description="Microcystin LR degradation protein MlrC N-terminal" evidence="2">
    <location>
        <begin position="2"/>
        <end position="280"/>
    </location>
</feature>
<dbReference type="Proteomes" id="UP001222118">
    <property type="component" value="Chromosome"/>
</dbReference>
<dbReference type="InterPro" id="IPR010799">
    <property type="entry name" value="MlrC_C"/>
</dbReference>
<dbReference type="Pfam" id="PF07171">
    <property type="entry name" value="MlrC_C"/>
    <property type="match status" value="1"/>
</dbReference>
<evidence type="ECO:0000259" key="2">
    <source>
        <dbReference type="Pfam" id="PF07364"/>
    </source>
</evidence>
<keyword evidence="4" id="KW-1185">Reference proteome</keyword>
<evidence type="ECO:0000259" key="1">
    <source>
        <dbReference type="Pfam" id="PF07171"/>
    </source>
</evidence>
<dbReference type="InterPro" id="IPR015995">
    <property type="entry name" value="MlrC_N"/>
</dbReference>
<proteinExistence type="predicted"/>
<protein>
    <submittedName>
        <fullName evidence="3">M81 family metallopeptidase</fullName>
    </submittedName>
</protein>
<evidence type="ECO:0000313" key="4">
    <source>
        <dbReference type="Proteomes" id="UP001222118"/>
    </source>
</evidence>
<organism evidence="3 4">
    <name type="scientific">Devosia rhodophyticola</name>
    <dbReference type="NCBI Taxonomy" id="3026423"/>
    <lineage>
        <taxon>Bacteria</taxon>
        <taxon>Pseudomonadati</taxon>
        <taxon>Pseudomonadota</taxon>
        <taxon>Alphaproteobacteria</taxon>
        <taxon>Hyphomicrobiales</taxon>
        <taxon>Devosiaceae</taxon>
        <taxon>Devosia</taxon>
    </lineage>
</organism>
<gene>
    <name evidence="3" type="ORF">PSQ90_05825</name>
</gene>
<dbReference type="EMBL" id="CP118247">
    <property type="protein sequence ID" value="WDR06959.1"/>
    <property type="molecule type" value="Genomic_DNA"/>
</dbReference>
<dbReference type="Pfam" id="PF07364">
    <property type="entry name" value="DUF1485"/>
    <property type="match status" value="1"/>
</dbReference>
<reference evidence="3 4" key="1">
    <citation type="submission" date="2023-02" db="EMBL/GenBank/DDBJ databases">
        <title>Devosia chondri sp. nov., isolated from the phycosphere of marine algae.</title>
        <authorList>
            <person name="Kim J.M."/>
            <person name="Lee J.K."/>
            <person name="Choi B.J."/>
            <person name="Bayburt H."/>
            <person name="Jeon C.O."/>
        </authorList>
    </citation>
    <scope>NUCLEOTIDE SEQUENCE [LARGE SCALE GENOMIC DNA]</scope>
    <source>
        <strain evidence="3 4">G2-5</strain>
    </source>
</reference>
<feature type="domain" description="Microcystin LR degradation protein MlrC C-terminal" evidence="1">
    <location>
        <begin position="298"/>
        <end position="472"/>
    </location>
</feature>
<evidence type="ECO:0000313" key="3">
    <source>
        <dbReference type="EMBL" id="WDR06959.1"/>
    </source>
</evidence>
<name>A0ABY7Z055_9HYPH</name>
<dbReference type="RefSeq" id="WP_282212472.1">
    <property type="nucleotide sequence ID" value="NZ_CP118247.1"/>
</dbReference>